<evidence type="ECO:0000259" key="4">
    <source>
        <dbReference type="PROSITE" id="PS50026"/>
    </source>
</evidence>
<feature type="region of interest" description="Disordered" evidence="3">
    <location>
        <begin position="1"/>
        <end position="26"/>
    </location>
</feature>
<evidence type="ECO:0008006" key="10">
    <source>
        <dbReference type="Google" id="ProtNLM"/>
    </source>
</evidence>
<dbReference type="EMBL" id="LSYV01000075">
    <property type="protein sequence ID" value="KXZ44084.1"/>
    <property type="molecule type" value="Genomic_DNA"/>
</dbReference>
<dbReference type="PROSITE" id="PS50948">
    <property type="entry name" value="PAN"/>
    <property type="match status" value="1"/>
</dbReference>
<proteinExistence type="predicted"/>
<dbReference type="Gene3D" id="2.90.20.10">
    <property type="entry name" value="Plasmodium vivax P25 domain"/>
    <property type="match status" value="3"/>
</dbReference>
<dbReference type="InterPro" id="IPR003609">
    <property type="entry name" value="Pan_app"/>
</dbReference>
<dbReference type="SMART" id="SM00181">
    <property type="entry name" value="EGF"/>
    <property type="match status" value="11"/>
</dbReference>
<evidence type="ECO:0000259" key="7">
    <source>
        <dbReference type="PROSITE" id="PS51212"/>
    </source>
</evidence>
<dbReference type="Pfam" id="PF14295">
    <property type="entry name" value="PAN_4"/>
    <property type="match status" value="4"/>
</dbReference>
<dbReference type="STRING" id="33097.A0A150G2N9"/>
<protein>
    <recommendedName>
        <fullName evidence="10">HYR domain-containing protein</fullName>
    </recommendedName>
</protein>
<dbReference type="PANTHER" id="PTHR24273:SF32">
    <property type="entry name" value="HYALIN"/>
    <property type="match status" value="1"/>
</dbReference>
<dbReference type="InterPro" id="IPR000742">
    <property type="entry name" value="EGF"/>
</dbReference>
<feature type="domain" description="WSC" evidence="7">
    <location>
        <begin position="52"/>
        <end position="155"/>
    </location>
</feature>
<evidence type="ECO:0000256" key="2">
    <source>
        <dbReference type="PROSITE-ProRule" id="PRU00076"/>
    </source>
</evidence>
<dbReference type="Gene3D" id="2.100.10.30">
    <property type="entry name" value="Jacalin-like lectin domain"/>
    <property type="match status" value="1"/>
</dbReference>
<dbReference type="PROSITE" id="PS50026">
    <property type="entry name" value="EGF_3"/>
    <property type="match status" value="3"/>
</dbReference>
<comment type="caution">
    <text evidence="8">The sequence shown here is derived from an EMBL/GenBank/DDBJ whole genome shotgun (WGS) entry which is preliminary data.</text>
</comment>
<dbReference type="InterPro" id="IPR003410">
    <property type="entry name" value="HYR_dom"/>
</dbReference>
<feature type="domain" description="EGF-like" evidence="4">
    <location>
        <begin position="661"/>
        <end position="706"/>
    </location>
</feature>
<sequence length="1937" mass="195559">MPVDCAPAPATRHPQPPPSTATPPRCAAPRRAACSEESPVFTTRFESCPLLNVVSEGCFADAEADGEAGRLVPLPLTAAASGGGAGGGLTVASCAVAALDAGQNLFAVQAGSLCFGGTNLTRAKSLGEVADCSPCSGDSQQQCGGSLRNSVYSFAYKAVCTTDVDAAGVEVGSEAVPSLAECRRRCAARSDCTFVVYTGDACSYRTSFLTGSGVGASGPADSSTVCPVRPTEDKYLCVWSWDVQGRLVSAERAEDKAACRGRCSALGWSCTHFSFVGSAIASRPNCFLKVNMLRGTFGGTRPDFGLETCVKVAEQPDVCSLTPNPCGDDPAAFTACLSGTNATVSESAGGTSLATAPDVWGSWRCNCAAGYYYHSELRKCLAANCTTGVQPCGSSGTCTTLDANSYSCACRRGFFFDAQAKTCLENKCVSSGTNPCGAPRAALSCIPVSVSTGAAFEPDYKCLCKPGYFFDALVSKTCQRSPCAEASPSPCGELGTFTACTPVNATDVMCSCAAGYVYDEQARKCLRDMCATSPCGGPDMYDKCTSYNGTSYSCTCKPGYFYETHKKAACVRSICTKAANPCGPSGSICNAVTATKYTCTCPPSYVFDDFSKTCMSDPCFDADKTCGGAGKYTSCNAFNATAWTCACTAGHYFDPELKLCKADPCTASPSPCGPSEAFSACALSPEAPTYTCACRPGFKFINATCQRVDDDTGPCAAKPCGNSTASSRCTPAEGSSPPFVCACNSPAYLFDGTLNTCAANPCARPDPCGPATTGCIPHTSTEWSCTCALGHFFNAAARICTAGSCAAQPNPCGAVGTYVSCNPIAGADDFTCNLCAAPVNPCGVGATCTPTSGTTYDCACPPGQSFDQVTRRCLDDTTPPVLTTPTSVVVEATAAQGAVVLFTATAYDPQSGPLTPTCSVQSGLEFPLTGAGAGTQVVCSATDAARNTVTKAFRIRVVDTTPPSFEPIPNILLESADPSGMTVDFADRLNASDAVSGATVSCTPASGSFFPVGEPTKGTCSFAGQEAGGAGTGAATCVEGEGGALTAIDSTTVVCTATDGFGNLALRSFTVTVVKPTPPVFTAGLEGVVVDATDATGAVVSYALPTALDALSPTDAAGPGTATVSCWPESGTKFSIGTTPVTCTARDALGVEASATFPVTVTCTWTSRAFAGSASLGTPLPPFDETGIAAGGLYPISRVQVDQGAFLNGIRITYEGANATAVWRGGSAGPLQPQLALRSGEAITDVSVGTASRLTYLGVTTSLGRSMSWAGSSGEAGNATLASAKPAAAPACAPPGTTPRLAAVEGRAADTGSGAVLQSLAFVWCWDATPSLILPDDMLVEAPGAQGAAVSYSAATTNDAAFSCEPPSGSVFPVGFTQVVCTMAGGLQGSFRITVADPTPPVFSPAVLPDVRVTASSAQGAAVGFGPFNATDEMSGPPLVTCEPPANSFFPIGETLVTCTAADRVGLTSAATFAVTVERNPGALPDPVLSLPSGLTVEGLPGALTTRVQYAVAVSEDVPFSCSPPSGAPFPVGETTNVTCSLDGYPAAAWFLVTVAAPAPPAFTRVPPDVALDATSPRGAVVNFTAAATDALSGPPTVECDPPSGFTFPHGVTTVTCVATDGIGLQASASFTVAVGNPCGSTPSPCGPPEAFLACSNTAGGYDFSCDCAIGYIHDSYGACNKTSQLASTILTGTADQKCLDAVTEVNCGSAACEPAAAGGKYYALACAAGSTPGMCYAPCATGFSGDGNALACGSSVADPSLFSAFSAPGASLDGHMCHVGVELAGATAESFRVPLQGASVAPCAYSCALRPGCVAGALVKTETEATCLLKSSIQADGALRNASQHSVCFIKPSAYDNYICVANITTSGDELATLVLPSGAACAAECQARPDCVSFNHATATCKLQSSILRSGSAAGEQGSASAAGSQACFKVKRTS</sequence>
<keyword evidence="9" id="KW-1185">Reference proteome</keyword>
<evidence type="ECO:0000313" key="8">
    <source>
        <dbReference type="EMBL" id="KXZ44084.1"/>
    </source>
</evidence>
<dbReference type="InterPro" id="IPR036404">
    <property type="entry name" value="Jacalin-like_lectin_dom_sf"/>
</dbReference>
<accession>A0A150G2N9</accession>
<dbReference type="PROSITE" id="PS50825">
    <property type="entry name" value="HYR"/>
    <property type="match status" value="3"/>
</dbReference>
<keyword evidence="2" id="KW-0245">EGF-like domain</keyword>
<feature type="compositionally biased region" description="Low complexity" evidence="3">
    <location>
        <begin position="1"/>
        <end position="13"/>
    </location>
</feature>
<evidence type="ECO:0000259" key="6">
    <source>
        <dbReference type="PROSITE" id="PS50948"/>
    </source>
</evidence>
<dbReference type="Pfam" id="PF02494">
    <property type="entry name" value="HYR"/>
    <property type="match status" value="2"/>
</dbReference>
<feature type="domain" description="EGF-like" evidence="4">
    <location>
        <begin position="381"/>
        <end position="424"/>
    </location>
</feature>
<dbReference type="OrthoDB" id="4062651at2759"/>
<dbReference type="PROSITE" id="PS51212">
    <property type="entry name" value="WSC"/>
    <property type="match status" value="1"/>
</dbReference>
<evidence type="ECO:0000313" key="9">
    <source>
        <dbReference type="Proteomes" id="UP000075714"/>
    </source>
</evidence>
<name>A0A150G2N9_GONPE</name>
<feature type="domain" description="Apple" evidence="6">
    <location>
        <begin position="1861"/>
        <end position="1930"/>
    </location>
</feature>
<keyword evidence="1" id="KW-0677">Repeat</keyword>
<evidence type="ECO:0000256" key="1">
    <source>
        <dbReference type="ARBA" id="ARBA00022737"/>
    </source>
</evidence>
<dbReference type="Proteomes" id="UP000075714">
    <property type="component" value="Unassembled WGS sequence"/>
</dbReference>
<dbReference type="PANTHER" id="PTHR24273">
    <property type="entry name" value="FI04643P-RELATED"/>
    <property type="match status" value="1"/>
</dbReference>
<dbReference type="SUPFAM" id="SSF51101">
    <property type="entry name" value="Mannose-binding lectins"/>
    <property type="match status" value="1"/>
</dbReference>
<evidence type="ECO:0000259" key="5">
    <source>
        <dbReference type="PROSITE" id="PS50825"/>
    </source>
</evidence>
<organism evidence="8 9">
    <name type="scientific">Gonium pectorale</name>
    <name type="common">Green alga</name>
    <dbReference type="NCBI Taxonomy" id="33097"/>
    <lineage>
        <taxon>Eukaryota</taxon>
        <taxon>Viridiplantae</taxon>
        <taxon>Chlorophyta</taxon>
        <taxon>core chlorophytes</taxon>
        <taxon>Chlorophyceae</taxon>
        <taxon>CS clade</taxon>
        <taxon>Chlamydomonadales</taxon>
        <taxon>Volvocaceae</taxon>
        <taxon>Gonium</taxon>
    </lineage>
</organism>
<gene>
    <name evidence="8" type="ORF">GPECTOR_74g698</name>
</gene>
<feature type="domain" description="HYR" evidence="5">
    <location>
        <begin position="1396"/>
        <end position="1479"/>
    </location>
</feature>
<feature type="domain" description="HYR" evidence="5">
    <location>
        <begin position="1074"/>
        <end position="1163"/>
    </location>
</feature>
<feature type="domain" description="HYR" evidence="5">
    <location>
        <begin position="1556"/>
        <end position="1637"/>
    </location>
</feature>
<dbReference type="InterPro" id="IPR002889">
    <property type="entry name" value="WSC_carb-bd"/>
</dbReference>
<feature type="domain" description="EGF-like" evidence="4">
    <location>
        <begin position="833"/>
        <end position="874"/>
    </location>
</feature>
<dbReference type="PROSITE" id="PS01186">
    <property type="entry name" value="EGF_2"/>
    <property type="match status" value="2"/>
</dbReference>
<evidence type="ECO:0000256" key="3">
    <source>
        <dbReference type="SAM" id="MobiDB-lite"/>
    </source>
</evidence>
<comment type="caution">
    <text evidence="2">Lacks conserved residue(s) required for the propagation of feature annotation.</text>
</comment>
<reference evidence="9" key="1">
    <citation type="journal article" date="2016" name="Nat. Commun.">
        <title>The Gonium pectorale genome demonstrates co-option of cell cycle regulation during the evolution of multicellularity.</title>
        <authorList>
            <person name="Hanschen E.R."/>
            <person name="Marriage T.N."/>
            <person name="Ferris P.J."/>
            <person name="Hamaji T."/>
            <person name="Toyoda A."/>
            <person name="Fujiyama A."/>
            <person name="Neme R."/>
            <person name="Noguchi H."/>
            <person name="Minakuchi Y."/>
            <person name="Suzuki M."/>
            <person name="Kawai-Toyooka H."/>
            <person name="Smith D.R."/>
            <person name="Sparks H."/>
            <person name="Anderson J."/>
            <person name="Bakaric R."/>
            <person name="Luria V."/>
            <person name="Karger A."/>
            <person name="Kirschner M.W."/>
            <person name="Durand P.M."/>
            <person name="Michod R.E."/>
            <person name="Nozaki H."/>
            <person name="Olson B.J."/>
        </authorList>
    </citation>
    <scope>NUCLEOTIDE SEQUENCE [LARGE SCALE GENOMIC DNA]</scope>
    <source>
        <strain evidence="9">NIES-2863</strain>
    </source>
</reference>